<gene>
    <name evidence="2" type="ORF">IO89_03310</name>
</gene>
<evidence type="ECO:0008006" key="4">
    <source>
        <dbReference type="Google" id="ProtNLM"/>
    </source>
</evidence>
<comment type="caution">
    <text evidence="2">The sequence shown here is derived from an EMBL/GenBank/DDBJ whole genome shotgun (WGS) entry which is preliminary data.</text>
</comment>
<dbReference type="eggNOG" id="COG0810">
    <property type="taxonomic scope" value="Bacteria"/>
</dbReference>
<dbReference type="Gene3D" id="3.30.1150.10">
    <property type="match status" value="1"/>
</dbReference>
<feature type="chain" id="PRO_5001787107" description="TonB-like protein" evidence="1">
    <location>
        <begin position="19"/>
        <end position="129"/>
    </location>
</feature>
<evidence type="ECO:0000313" key="3">
    <source>
        <dbReference type="Proteomes" id="UP000028623"/>
    </source>
</evidence>
<reference evidence="2 3" key="1">
    <citation type="submission" date="2014-07" db="EMBL/GenBank/DDBJ databases">
        <title>Epilithonimonas lactis LMG 22401 Genome.</title>
        <authorList>
            <person name="Pipes S.E."/>
            <person name="Stropko S.J."/>
        </authorList>
    </citation>
    <scope>NUCLEOTIDE SEQUENCE [LARGE SCALE GENOMIC DNA]</scope>
    <source>
        <strain evidence="2 3">LMG 24401</strain>
    </source>
</reference>
<name>A0A085BMC6_9FLAO</name>
<accession>A0A085BMC6</accession>
<keyword evidence="1" id="KW-0732">Signal</keyword>
<dbReference type="EMBL" id="JPLY01000001">
    <property type="protein sequence ID" value="KFC23621.1"/>
    <property type="molecule type" value="Genomic_DNA"/>
</dbReference>
<evidence type="ECO:0000313" key="2">
    <source>
        <dbReference type="EMBL" id="KFC23621.1"/>
    </source>
</evidence>
<keyword evidence="3" id="KW-1185">Reference proteome</keyword>
<proteinExistence type="predicted"/>
<protein>
    <recommendedName>
        <fullName evidence="4">TonB-like protein</fullName>
    </recommendedName>
</protein>
<dbReference type="RefSeq" id="WP_051879831.1">
    <property type="nucleotide sequence ID" value="NZ_FOFI01000002.1"/>
</dbReference>
<dbReference type="AlphaFoldDB" id="A0A085BMC6"/>
<sequence length="129" mass="14380">MRKILFVLTLILSITVLSQETSQSTELTETEFDKFAEFSGGMDAFRNEFTKKFDSNKLAGSGQVSTQITFVVNEKGIVSDIKAKGKNLTFNEASVNAIKKIKGKWIPAMHNGIAVKSNYNFPLTMNFMN</sequence>
<dbReference type="OrthoDB" id="1095452at2"/>
<dbReference type="STRING" id="421072.SAMN04488097_1629"/>
<dbReference type="SUPFAM" id="SSF74653">
    <property type="entry name" value="TolA/TonB C-terminal domain"/>
    <property type="match status" value="1"/>
</dbReference>
<dbReference type="Proteomes" id="UP000028623">
    <property type="component" value="Unassembled WGS sequence"/>
</dbReference>
<organism evidence="2 3">
    <name type="scientific">Epilithonimonas lactis</name>
    <dbReference type="NCBI Taxonomy" id="421072"/>
    <lineage>
        <taxon>Bacteria</taxon>
        <taxon>Pseudomonadati</taxon>
        <taxon>Bacteroidota</taxon>
        <taxon>Flavobacteriia</taxon>
        <taxon>Flavobacteriales</taxon>
        <taxon>Weeksellaceae</taxon>
        <taxon>Chryseobacterium group</taxon>
        <taxon>Epilithonimonas</taxon>
    </lineage>
</organism>
<feature type="signal peptide" evidence="1">
    <location>
        <begin position="1"/>
        <end position="18"/>
    </location>
</feature>
<evidence type="ECO:0000256" key="1">
    <source>
        <dbReference type="SAM" id="SignalP"/>
    </source>
</evidence>